<dbReference type="CDD" id="cd05235">
    <property type="entry name" value="SDR_e1"/>
    <property type="match status" value="1"/>
</dbReference>
<keyword evidence="1" id="KW-0596">Phosphopantetheine</keyword>
<keyword evidence="8" id="KW-1185">Reference proteome</keyword>
<evidence type="ECO:0000256" key="2">
    <source>
        <dbReference type="ARBA" id="ARBA00022553"/>
    </source>
</evidence>
<dbReference type="InterPro" id="IPR036866">
    <property type="entry name" value="RibonucZ/Hydroxyglut_hydro"/>
</dbReference>
<dbReference type="InterPro" id="IPR001279">
    <property type="entry name" value="Metallo-B-lactamas"/>
</dbReference>
<dbReference type="Gene3D" id="1.10.10.1830">
    <property type="entry name" value="Non-ribosomal peptide synthase, adenylation domain"/>
    <property type="match status" value="1"/>
</dbReference>
<proteinExistence type="predicted"/>
<dbReference type="Pfam" id="PF07993">
    <property type="entry name" value="NAD_binding_4"/>
    <property type="match status" value="1"/>
</dbReference>
<dbReference type="NCBIfam" id="TIGR01746">
    <property type="entry name" value="Thioester-redct"/>
    <property type="match status" value="1"/>
</dbReference>
<dbReference type="InterPro" id="IPR010080">
    <property type="entry name" value="Thioester_reductase-like_dom"/>
</dbReference>
<dbReference type="EMBL" id="JAZIBG010000014">
    <property type="protein sequence ID" value="MEF7613132.1"/>
    <property type="molecule type" value="Genomic_DNA"/>
</dbReference>
<name>A0AAW9Q8W2_9BURK</name>
<protein>
    <submittedName>
        <fullName evidence="7">Thioester reductase domain-containing protein</fullName>
    </submittedName>
</protein>
<dbReference type="Pfam" id="PF18563">
    <property type="entry name" value="TubC_N"/>
    <property type="match status" value="1"/>
</dbReference>
<dbReference type="PANTHER" id="PTHR44845:SF6">
    <property type="entry name" value="BETA-ALANINE-ACTIVATING ENZYME"/>
    <property type="match status" value="1"/>
</dbReference>
<evidence type="ECO:0000259" key="4">
    <source>
        <dbReference type="Pfam" id="PF12706"/>
    </source>
</evidence>
<sequence length="1069" mass="115655">MTTAHPPQYLRHNVIAEPLVNQWYAWSYLLPPATAARYLTESQLPVMASFVEAPEVHIAALRDPAMMGGPFIQYGTDRVPEMRALLARTRSGQRELIALSAAIAQLERLLAAHPAGESMDGLYARLPEALRGYVELVTDARNHPSARWHEGLLYRSGYWRPDNQSIALRQVPDSDRRAFVMSTPRLDSDVDVALHLPFADPALDVLFAARHTPVDVHALADRLGLHDGATRRRFAALFTTEPPRTADPWRGPGVRVRYLGHACVLVETPTTTVLVDPLVSYEHPEGLPRFSLADLPTRIDYALITHNHQDHVMLETLLQLRHRIGQVVVPAGHRGSLLDPSLRLALKQIGFTDVREIDRLEDIAFDGGRILSLPVLGEHGDLDIATKTAWWIEAEGRSVLCAADSNNLDSALYDHVAQLCGPLDLLFIGMECEGAPFTWAYGPLLPVSVPHAQAQARRLNGSNADRGMGLIERLQPAEVCVYAMGMEPWLNYITSIHYDDTSMAIVESGKLVERCRARGLPAQRLLGCAEFHFAPTARSHTAAAPLPASTTIDAEAASAAAPAIAMAPRVTAPAAPTPPADDPLGRLLDTLQQQQIRLHVQDGKLRVNAPQGALTDALKAELQQRKPALMALLGARAPGGAPATGAGAPSLAELPPDAHLPPDLTPLPWPGTQGPGQPPRDVLLTGATGFIGSYLLHELLLQTDARIHCLLRLPEGMQPADAAARLRTALEAIGRWEPAHAKRLAVIAGDLSQPRLGLGETEWQALAQRIDTIWHNGAHVHHLMPYEQLRAANIGGTLALMQLASIGRPKRLHHVSSLSVLPPLAQAGGRRFLETDALPAQPVPAGGYNRSKWVAEQLVRQAMARGLAATIYRPGPISGDSATGAFNRNDFLIRLMQGYLRSGIAPQGELPLDLLPVDWLARAMVHAGAQPAARGATLHLLHPQPVSSQVLFDACAAAGHAVRRVPYADWYRELQRVAREAPEHPLYPLVALFGGRAEGGDAGAPTAPTAAAPHATPYDSSVMRALLQGTPFTLPALDQPLFATYLRAMDRTGLLPDRTGASLPVEAKA</sequence>
<dbReference type="Gene3D" id="3.60.15.10">
    <property type="entry name" value="Ribonuclease Z/Hydroxyacylglutathione hydrolase-like"/>
    <property type="match status" value="1"/>
</dbReference>
<organism evidence="7 8">
    <name type="scientific">Aquincola agrisoli</name>
    <dbReference type="NCBI Taxonomy" id="3119538"/>
    <lineage>
        <taxon>Bacteria</taxon>
        <taxon>Pseudomonadati</taxon>
        <taxon>Pseudomonadota</taxon>
        <taxon>Betaproteobacteria</taxon>
        <taxon>Burkholderiales</taxon>
        <taxon>Sphaerotilaceae</taxon>
        <taxon>Aquincola</taxon>
    </lineage>
</organism>
<dbReference type="RefSeq" id="WP_332288074.1">
    <property type="nucleotide sequence ID" value="NZ_JAZIBG010000014.1"/>
</dbReference>
<feature type="domain" description="TubC N-terminal docking" evidence="6">
    <location>
        <begin position="587"/>
        <end position="633"/>
    </location>
</feature>
<dbReference type="InterPro" id="IPR041464">
    <property type="entry name" value="TubC_N"/>
</dbReference>
<dbReference type="InterPro" id="IPR044894">
    <property type="entry name" value="TubC_N_sf"/>
</dbReference>
<feature type="domain" description="Thioester reductase (TE)" evidence="3">
    <location>
        <begin position="684"/>
        <end position="924"/>
    </location>
</feature>
<dbReference type="SUPFAM" id="SSF51735">
    <property type="entry name" value="NAD(P)-binding Rossmann-fold domains"/>
    <property type="match status" value="1"/>
</dbReference>
<evidence type="ECO:0000259" key="6">
    <source>
        <dbReference type="Pfam" id="PF18563"/>
    </source>
</evidence>
<keyword evidence="2" id="KW-0597">Phosphoprotein</keyword>
<accession>A0AAW9Q8W2</accession>
<dbReference type="SUPFAM" id="SSF56281">
    <property type="entry name" value="Metallo-hydrolase/oxidoreductase"/>
    <property type="match status" value="1"/>
</dbReference>
<dbReference type="AlphaFoldDB" id="A0AAW9Q8W2"/>
<dbReference type="Pfam" id="PF18456">
    <property type="entry name" value="CmlA_N"/>
    <property type="match status" value="1"/>
</dbReference>
<comment type="caution">
    <text evidence="7">The sequence shown here is derived from an EMBL/GenBank/DDBJ whole genome shotgun (WGS) entry which is preliminary data.</text>
</comment>
<evidence type="ECO:0000313" key="7">
    <source>
        <dbReference type="EMBL" id="MEF7613132.1"/>
    </source>
</evidence>
<evidence type="ECO:0000256" key="1">
    <source>
        <dbReference type="ARBA" id="ARBA00022450"/>
    </source>
</evidence>
<dbReference type="PANTHER" id="PTHR44845">
    <property type="entry name" value="CARRIER DOMAIN-CONTAINING PROTEIN"/>
    <property type="match status" value="1"/>
</dbReference>
<dbReference type="InterPro" id="IPR036291">
    <property type="entry name" value="NAD(P)-bd_dom_sf"/>
</dbReference>
<dbReference type="Proteomes" id="UP001336250">
    <property type="component" value="Unassembled WGS sequence"/>
</dbReference>
<evidence type="ECO:0000259" key="3">
    <source>
        <dbReference type="Pfam" id="PF07993"/>
    </source>
</evidence>
<feature type="domain" description="Metallo-beta-lactamase" evidence="4">
    <location>
        <begin position="271"/>
        <end position="428"/>
    </location>
</feature>
<dbReference type="Pfam" id="PF12706">
    <property type="entry name" value="Lactamase_B_2"/>
    <property type="match status" value="1"/>
</dbReference>
<evidence type="ECO:0000259" key="5">
    <source>
        <dbReference type="Pfam" id="PF18456"/>
    </source>
</evidence>
<dbReference type="InterPro" id="IPR013120">
    <property type="entry name" value="FAR_NAD-bd"/>
</dbReference>
<dbReference type="Gene3D" id="3.40.50.720">
    <property type="entry name" value="NAD(P)-binding Rossmann-like Domain"/>
    <property type="match status" value="1"/>
</dbReference>
<dbReference type="InterPro" id="IPR041141">
    <property type="entry name" value="CmlA_N"/>
</dbReference>
<feature type="domain" description="Diiron non-heme beta-hydroxylase N-terminal" evidence="5">
    <location>
        <begin position="9"/>
        <end position="242"/>
    </location>
</feature>
<evidence type="ECO:0000313" key="8">
    <source>
        <dbReference type="Proteomes" id="UP001336250"/>
    </source>
</evidence>
<reference evidence="7 8" key="1">
    <citation type="submission" date="2024-02" db="EMBL/GenBank/DDBJ databases">
        <title>Genome sequence of Aquincola sp. MAHUQ-54.</title>
        <authorList>
            <person name="Huq M.A."/>
        </authorList>
    </citation>
    <scope>NUCLEOTIDE SEQUENCE [LARGE SCALE GENOMIC DNA]</scope>
    <source>
        <strain evidence="7 8">MAHUQ-54</strain>
    </source>
</reference>
<gene>
    <name evidence="7" type="ORF">V4F39_04350</name>
</gene>